<dbReference type="Pfam" id="PF01850">
    <property type="entry name" value="PIN"/>
    <property type="match status" value="1"/>
</dbReference>
<comment type="caution">
    <text evidence="8">The sequence shown here is derived from an EMBL/GenBank/DDBJ whole genome shotgun (WGS) entry which is preliminary data.</text>
</comment>
<accession>W9GK04</accession>
<dbReference type="RefSeq" id="WP_034721449.1">
    <property type="nucleotide sequence ID" value="NZ_AWQS01000298.1"/>
</dbReference>
<dbReference type="InterPro" id="IPR006226">
    <property type="entry name" value="Mtu_PIN"/>
</dbReference>
<evidence type="ECO:0000313" key="9">
    <source>
        <dbReference type="Proteomes" id="UP000019494"/>
    </source>
</evidence>
<organism evidence="8 9">
    <name type="scientific">Intrasporangium chromatireducens Q5-1</name>
    <dbReference type="NCBI Taxonomy" id="584657"/>
    <lineage>
        <taxon>Bacteria</taxon>
        <taxon>Bacillati</taxon>
        <taxon>Actinomycetota</taxon>
        <taxon>Actinomycetes</taxon>
        <taxon>Micrococcales</taxon>
        <taxon>Intrasporangiaceae</taxon>
        <taxon>Intrasporangium</taxon>
    </lineage>
</organism>
<feature type="binding site" evidence="6">
    <location>
        <position position="5"/>
    </location>
    <ligand>
        <name>Mg(2+)</name>
        <dbReference type="ChEBI" id="CHEBI:18420"/>
    </ligand>
</feature>
<dbReference type="GO" id="GO:0090729">
    <property type="term" value="F:toxin activity"/>
    <property type="evidence" value="ECO:0007669"/>
    <property type="project" value="UniProtKB-KW"/>
</dbReference>
<evidence type="ECO:0000259" key="7">
    <source>
        <dbReference type="Pfam" id="PF01850"/>
    </source>
</evidence>
<proteinExistence type="inferred from homology"/>
<dbReference type="EMBL" id="AWQS01000298">
    <property type="protein sequence ID" value="EWT04219.1"/>
    <property type="molecule type" value="Genomic_DNA"/>
</dbReference>
<dbReference type="GO" id="GO:0045926">
    <property type="term" value="P:negative regulation of growth"/>
    <property type="evidence" value="ECO:0007669"/>
    <property type="project" value="UniProtKB-ARBA"/>
</dbReference>
<keyword evidence="2 6" id="KW-0540">Nuclease</keyword>
<dbReference type="Proteomes" id="UP000019494">
    <property type="component" value="Unassembled WGS sequence"/>
</dbReference>
<comment type="similarity">
    <text evidence="6">Belongs to the PINc/VapC protein family.</text>
</comment>
<evidence type="ECO:0000256" key="4">
    <source>
        <dbReference type="ARBA" id="ARBA00022801"/>
    </source>
</evidence>
<evidence type="ECO:0000256" key="6">
    <source>
        <dbReference type="HAMAP-Rule" id="MF_00265"/>
    </source>
</evidence>
<evidence type="ECO:0000256" key="2">
    <source>
        <dbReference type="ARBA" id="ARBA00022722"/>
    </source>
</evidence>
<dbReference type="Gene3D" id="3.40.50.1010">
    <property type="entry name" value="5'-nuclease"/>
    <property type="match status" value="1"/>
</dbReference>
<feature type="binding site" evidence="6">
    <location>
        <position position="109"/>
    </location>
    <ligand>
        <name>Mg(2+)</name>
        <dbReference type="ChEBI" id="CHEBI:18420"/>
    </ligand>
</feature>
<evidence type="ECO:0000256" key="1">
    <source>
        <dbReference type="ARBA" id="ARBA00022649"/>
    </source>
</evidence>
<keyword evidence="5 6" id="KW-0460">Magnesium</keyword>
<comment type="cofactor">
    <cofactor evidence="6">
        <name>Mg(2+)</name>
        <dbReference type="ChEBI" id="CHEBI:18420"/>
    </cofactor>
</comment>
<reference evidence="9" key="1">
    <citation type="submission" date="2013-08" db="EMBL/GenBank/DDBJ databases">
        <title>Intrasporangium oryzae NRRL B-24470.</title>
        <authorList>
            <person name="Liu H."/>
            <person name="Wang G."/>
        </authorList>
    </citation>
    <scope>NUCLEOTIDE SEQUENCE [LARGE SCALE GENOMIC DNA]</scope>
    <source>
        <strain evidence="9">Q5-1</strain>
    </source>
</reference>
<sequence length="146" mass="15876">MLLLDVNVCLYAYRPNQSETARRVSSWLAPKLVGHERVAVSEPVLASVIRIATHPRIFETPSTPGDVLQFTESLVAAPAARLVRPGPDHWPLLTALVAEHRLRGNDVPDAGLAAHCLELGATLVTLDTGFARFGPLRRLNPLEDSS</sequence>
<feature type="domain" description="PIN" evidence="7">
    <location>
        <begin position="3"/>
        <end position="133"/>
    </location>
</feature>
<comment type="function">
    <text evidence="6">Toxic component of a toxin-antitoxin (TA) system. An RNase.</text>
</comment>
<name>W9GK04_9MICO</name>
<dbReference type="NCBIfam" id="TIGR00028">
    <property type="entry name" value="Mtu_PIN_fam"/>
    <property type="match status" value="1"/>
</dbReference>
<dbReference type="HAMAP" id="MF_00265">
    <property type="entry name" value="VapC_Nob1"/>
    <property type="match status" value="1"/>
</dbReference>
<dbReference type="InterPro" id="IPR029060">
    <property type="entry name" value="PIN-like_dom_sf"/>
</dbReference>
<dbReference type="OrthoDB" id="556169at2"/>
<evidence type="ECO:0000256" key="5">
    <source>
        <dbReference type="ARBA" id="ARBA00022842"/>
    </source>
</evidence>
<gene>
    <name evidence="6" type="primary">vapC</name>
    <name evidence="8" type="ORF">N864_15245</name>
</gene>
<dbReference type="GO" id="GO:0000287">
    <property type="term" value="F:magnesium ion binding"/>
    <property type="evidence" value="ECO:0007669"/>
    <property type="project" value="UniProtKB-UniRule"/>
</dbReference>
<protein>
    <recommendedName>
        <fullName evidence="6">Ribonuclease VapC</fullName>
        <shortName evidence="6">RNase VapC</shortName>
        <ecNumber evidence="6">3.1.-.-</ecNumber>
    </recommendedName>
    <alternativeName>
        <fullName evidence="6">Toxin VapC</fullName>
    </alternativeName>
</protein>
<dbReference type="EC" id="3.1.-.-" evidence="6"/>
<keyword evidence="9" id="KW-1185">Reference proteome</keyword>
<keyword evidence="1 6" id="KW-1277">Toxin-antitoxin system</keyword>
<dbReference type="SUPFAM" id="SSF88723">
    <property type="entry name" value="PIN domain-like"/>
    <property type="match status" value="1"/>
</dbReference>
<evidence type="ECO:0000256" key="3">
    <source>
        <dbReference type="ARBA" id="ARBA00022723"/>
    </source>
</evidence>
<dbReference type="GO" id="GO:0004540">
    <property type="term" value="F:RNA nuclease activity"/>
    <property type="evidence" value="ECO:0007669"/>
    <property type="project" value="InterPro"/>
</dbReference>
<dbReference type="AlphaFoldDB" id="W9GK04"/>
<dbReference type="InterPro" id="IPR002716">
    <property type="entry name" value="PIN_dom"/>
</dbReference>
<keyword evidence="4 6" id="KW-0378">Hydrolase</keyword>
<keyword evidence="3 6" id="KW-0479">Metal-binding</keyword>
<dbReference type="GO" id="GO:0016788">
    <property type="term" value="F:hydrolase activity, acting on ester bonds"/>
    <property type="evidence" value="ECO:0007669"/>
    <property type="project" value="InterPro"/>
</dbReference>
<evidence type="ECO:0000313" key="8">
    <source>
        <dbReference type="EMBL" id="EWT04219.1"/>
    </source>
</evidence>
<dbReference type="InterPro" id="IPR022907">
    <property type="entry name" value="VapC_family"/>
</dbReference>
<keyword evidence="6" id="KW-0800">Toxin</keyword>